<comment type="caution">
    <text evidence="3">The sequence shown here is derived from an EMBL/GenBank/DDBJ whole genome shotgun (WGS) entry which is preliminary data.</text>
</comment>
<dbReference type="Proteomes" id="UP000290288">
    <property type="component" value="Unassembled WGS sequence"/>
</dbReference>
<feature type="compositionally biased region" description="Basic and acidic residues" evidence="1">
    <location>
        <begin position="40"/>
        <end position="54"/>
    </location>
</feature>
<feature type="region of interest" description="Disordered" evidence="1">
    <location>
        <begin position="40"/>
        <end position="213"/>
    </location>
</feature>
<keyword evidence="2" id="KW-0472">Membrane</keyword>
<sequence>MANPNYAAGVPKNAGRTFLIGGTAVAGLLFGTFFSMSSLKKREQAAGRNPHHEQLQGALQRPVPDSELSDLQPMKGYKAQYSDIPPAFPGHEHHSGHQTLSSLKQELRESAKASASNSSSPSDSASTQEGSSKRLDSEMVSPGRWAQSTLMAPSEGEFDRATWQERRNMVPPPQRAKKDDSGRAYTKGPDYVKNYEKTAEGKARVVPARHEMH</sequence>
<gene>
    <name evidence="3" type="ORF">EST38_g4793</name>
</gene>
<keyword evidence="2" id="KW-1133">Transmembrane helix</keyword>
<feature type="compositionally biased region" description="Low complexity" evidence="1">
    <location>
        <begin position="112"/>
        <end position="126"/>
    </location>
</feature>
<evidence type="ECO:0000256" key="1">
    <source>
        <dbReference type="SAM" id="MobiDB-lite"/>
    </source>
</evidence>
<keyword evidence="2" id="KW-0812">Transmembrane</keyword>
<proteinExistence type="predicted"/>
<name>A0A4V1Q470_9AGAR</name>
<evidence type="ECO:0000313" key="4">
    <source>
        <dbReference type="Proteomes" id="UP000290288"/>
    </source>
</evidence>
<evidence type="ECO:0000313" key="3">
    <source>
        <dbReference type="EMBL" id="RXW21058.1"/>
    </source>
</evidence>
<dbReference type="OrthoDB" id="2850836at2759"/>
<feature type="transmembrane region" description="Helical" evidence="2">
    <location>
        <begin position="18"/>
        <end position="39"/>
    </location>
</feature>
<dbReference type="AlphaFoldDB" id="A0A4V1Q470"/>
<dbReference type="EMBL" id="SDEE01000122">
    <property type="protein sequence ID" value="RXW21058.1"/>
    <property type="molecule type" value="Genomic_DNA"/>
</dbReference>
<keyword evidence="4" id="KW-1185">Reference proteome</keyword>
<accession>A0A4V1Q470</accession>
<organism evidence="3 4">
    <name type="scientific">Candolleomyces aberdarensis</name>
    <dbReference type="NCBI Taxonomy" id="2316362"/>
    <lineage>
        <taxon>Eukaryota</taxon>
        <taxon>Fungi</taxon>
        <taxon>Dikarya</taxon>
        <taxon>Basidiomycota</taxon>
        <taxon>Agaricomycotina</taxon>
        <taxon>Agaricomycetes</taxon>
        <taxon>Agaricomycetidae</taxon>
        <taxon>Agaricales</taxon>
        <taxon>Agaricineae</taxon>
        <taxon>Psathyrellaceae</taxon>
        <taxon>Candolleomyces</taxon>
    </lineage>
</organism>
<protein>
    <submittedName>
        <fullName evidence="3">Uncharacterized protein</fullName>
    </submittedName>
</protein>
<evidence type="ECO:0000256" key="2">
    <source>
        <dbReference type="SAM" id="Phobius"/>
    </source>
</evidence>
<feature type="compositionally biased region" description="Basic and acidic residues" evidence="1">
    <location>
        <begin position="157"/>
        <end position="168"/>
    </location>
</feature>
<feature type="compositionally biased region" description="Basic and acidic residues" evidence="1">
    <location>
        <begin position="193"/>
        <end position="213"/>
    </location>
</feature>
<reference evidence="3 4" key="1">
    <citation type="submission" date="2019-01" db="EMBL/GenBank/DDBJ databases">
        <title>Draft genome sequence of Psathyrella aberdarensis IHI B618.</title>
        <authorList>
            <person name="Buettner E."/>
            <person name="Kellner H."/>
        </authorList>
    </citation>
    <scope>NUCLEOTIDE SEQUENCE [LARGE SCALE GENOMIC DNA]</scope>
    <source>
        <strain evidence="3 4">IHI B618</strain>
    </source>
</reference>